<evidence type="ECO:0000313" key="4">
    <source>
        <dbReference type="EMBL" id="GGM11335.1"/>
    </source>
</evidence>
<feature type="compositionally biased region" description="Pro residues" evidence="1">
    <location>
        <begin position="278"/>
        <end position="290"/>
    </location>
</feature>
<organism evidence="4 5">
    <name type="scientific">Deinococcus aerophilus</name>
    <dbReference type="NCBI Taxonomy" id="522488"/>
    <lineage>
        <taxon>Bacteria</taxon>
        <taxon>Thermotogati</taxon>
        <taxon>Deinococcota</taxon>
        <taxon>Deinococci</taxon>
        <taxon>Deinococcales</taxon>
        <taxon>Deinococcaceae</taxon>
        <taxon>Deinococcus</taxon>
    </lineage>
</organism>
<evidence type="ECO:0000256" key="1">
    <source>
        <dbReference type="SAM" id="MobiDB-lite"/>
    </source>
</evidence>
<keyword evidence="2" id="KW-1133">Transmembrane helix</keyword>
<feature type="chain" id="PRO_5045870575" evidence="3">
    <location>
        <begin position="27"/>
        <end position="555"/>
    </location>
</feature>
<feature type="transmembrane region" description="Helical" evidence="2">
    <location>
        <begin position="459"/>
        <end position="483"/>
    </location>
</feature>
<feature type="transmembrane region" description="Helical" evidence="2">
    <location>
        <begin position="503"/>
        <end position="525"/>
    </location>
</feature>
<comment type="caution">
    <text evidence="4">The sequence shown here is derived from an EMBL/GenBank/DDBJ whole genome shotgun (WGS) entry which is preliminary data.</text>
</comment>
<accession>A0ABQ2GTN2</accession>
<reference evidence="5" key="1">
    <citation type="journal article" date="2019" name="Int. J. Syst. Evol. Microbiol.">
        <title>The Global Catalogue of Microorganisms (GCM) 10K type strain sequencing project: providing services to taxonomists for standard genome sequencing and annotation.</title>
        <authorList>
            <consortium name="The Broad Institute Genomics Platform"/>
            <consortium name="The Broad Institute Genome Sequencing Center for Infectious Disease"/>
            <person name="Wu L."/>
            <person name="Ma J."/>
        </authorList>
    </citation>
    <scope>NUCLEOTIDE SEQUENCE [LARGE SCALE GENOMIC DNA]</scope>
    <source>
        <strain evidence="5">JCM 15443</strain>
    </source>
</reference>
<keyword evidence="3" id="KW-0732">Signal</keyword>
<feature type="region of interest" description="Disordered" evidence="1">
    <location>
        <begin position="247"/>
        <end position="319"/>
    </location>
</feature>
<gene>
    <name evidence="4" type="ORF">GCM10010841_19850</name>
</gene>
<evidence type="ECO:0000256" key="2">
    <source>
        <dbReference type="SAM" id="Phobius"/>
    </source>
</evidence>
<keyword evidence="2" id="KW-0472">Membrane</keyword>
<protein>
    <submittedName>
        <fullName evidence="4">Uncharacterized protein</fullName>
    </submittedName>
</protein>
<name>A0ABQ2GTN2_9DEIO</name>
<feature type="transmembrane region" description="Helical" evidence="2">
    <location>
        <begin position="426"/>
        <end position="447"/>
    </location>
</feature>
<keyword evidence="5" id="KW-1185">Reference proteome</keyword>
<feature type="signal peptide" evidence="3">
    <location>
        <begin position="1"/>
        <end position="26"/>
    </location>
</feature>
<dbReference type="Proteomes" id="UP000661918">
    <property type="component" value="Unassembled WGS sequence"/>
</dbReference>
<dbReference type="RefSeq" id="WP_229753019.1">
    <property type="nucleotide sequence ID" value="NZ_BMOM01000014.1"/>
</dbReference>
<feature type="compositionally biased region" description="Low complexity" evidence="1">
    <location>
        <begin position="247"/>
        <end position="277"/>
    </location>
</feature>
<dbReference type="EMBL" id="BMOM01000014">
    <property type="protein sequence ID" value="GGM11335.1"/>
    <property type="molecule type" value="Genomic_DNA"/>
</dbReference>
<sequence>MIRSSVHRLMLLGALGLGMTAPSAQAQSLEAYSALAASLDAAVRARANSAGAALAQLDAAQAAFTRLEPTLRNRQLTTGLRGALEGARGALARTPAELEAQVLLARGLMRRALYDQTLAGLSGGTPEGTPTQLGLLAREFGLSNEATTALKADSAGGQLPRVAWRLQRAAVQKVSAALAASRPEQTPASYLNLARATGWFTVVQDAASGGGLKVSQFGDALRQLTGGDTAALNTSLTTLRQGTQTLASSLASAPASTSAPAPATHATGEAAASTAPGATPPTIPAAPSPVTPAATSPQNQVTPPAPPPAASPAVAPSTGTDRTAAVYSALGRALSAAGHGDPVGARGQLTQAQSALARVPAALRTAQGYDALVADVNAAQTRSPLRPGDVQALIGGLSNLERRAAGEEISALDRASLGVSRTFSGWLRVLVFALLAGLCAVPLYLLNLAFGGRNPYWRAIAVGLALLLMPVFLEGLFGLLGAIGDVAGVGALRGASNLTLTQGTYALPVWALLSALAIGLSAYGFRGLCQQFGLLGRRADPAIPASQSLDWDEDL</sequence>
<evidence type="ECO:0000256" key="3">
    <source>
        <dbReference type="SAM" id="SignalP"/>
    </source>
</evidence>
<evidence type="ECO:0000313" key="5">
    <source>
        <dbReference type="Proteomes" id="UP000661918"/>
    </source>
</evidence>
<proteinExistence type="predicted"/>
<keyword evidence="2" id="KW-0812">Transmembrane</keyword>